<accession>A0A7K0C1J7</accession>
<dbReference type="EMBL" id="WEGH01000003">
    <property type="protein sequence ID" value="MQY07317.1"/>
    <property type="molecule type" value="Genomic_DNA"/>
</dbReference>
<sequence length="263" mass="28360">MSDRPRVSGDDAVSEGGLESARRLLEAVRDLPATPARTADVLGVLGLCARELAAGSGAAARDLAWRAGAWLSDRLRSAGPEQAEYFRLVGELVPLLGADGNSLLTQLALTRTTDAVPCLTAIARDPRTPEPTRRLALEHAEEIAWTAHPSAGHLPIEVWRCLGKRLARLQRDAVTDDDGSLLDQAVVLTFEDGTVIQLWAGHYRSFVEGTPLEDDWLVHDDDTAVGQVLAGAEAADNGLTLRFERATLSLTVVEDVHFKATWS</sequence>
<name>A0A7K0C1J7_9ACTN</name>
<keyword evidence="2" id="KW-1185">Reference proteome</keyword>
<comment type="caution">
    <text evidence="1">The sequence shown here is derived from an EMBL/GenBank/DDBJ whole genome shotgun (WGS) entry which is preliminary data.</text>
</comment>
<protein>
    <submittedName>
        <fullName evidence="1">Uncharacterized protein</fullName>
    </submittedName>
</protein>
<dbReference type="Proteomes" id="UP000487268">
    <property type="component" value="Unassembled WGS sequence"/>
</dbReference>
<gene>
    <name evidence="1" type="ORF">ACRB68_54170</name>
</gene>
<evidence type="ECO:0000313" key="2">
    <source>
        <dbReference type="Proteomes" id="UP000487268"/>
    </source>
</evidence>
<reference evidence="1 2" key="1">
    <citation type="submission" date="2019-10" db="EMBL/GenBank/DDBJ databases">
        <title>Actinomadura rubteroloni sp. nov. and Actinomadura macrotermitis sp. nov., isolated from the gut of fungus growing-termite Macrotermes natalensis.</title>
        <authorList>
            <person name="Benndorf R."/>
            <person name="Martin K."/>
            <person name="Kuefner M."/>
            <person name="De Beer W."/>
            <person name="Kaster A.-K."/>
            <person name="Vollmers J."/>
            <person name="Poulsen M."/>
            <person name="Beemelmanns C."/>
        </authorList>
    </citation>
    <scope>NUCLEOTIDE SEQUENCE [LARGE SCALE GENOMIC DNA]</scope>
    <source>
        <strain evidence="1 2">RB68</strain>
    </source>
</reference>
<dbReference type="AlphaFoldDB" id="A0A7K0C1J7"/>
<evidence type="ECO:0000313" key="1">
    <source>
        <dbReference type="EMBL" id="MQY07317.1"/>
    </source>
</evidence>
<proteinExistence type="predicted"/>
<organism evidence="1 2">
    <name type="scientific">Actinomadura macrotermitis</name>
    <dbReference type="NCBI Taxonomy" id="2585200"/>
    <lineage>
        <taxon>Bacteria</taxon>
        <taxon>Bacillati</taxon>
        <taxon>Actinomycetota</taxon>
        <taxon>Actinomycetes</taxon>
        <taxon>Streptosporangiales</taxon>
        <taxon>Thermomonosporaceae</taxon>
        <taxon>Actinomadura</taxon>
    </lineage>
</organism>